<sequence length="204" mass="22230">MSIKLESLSAGTELKRVHASAFGPTTFNPGFGWSRFSPVSDALHEVPTMYAAQSTQGALMETAFHDVAHTPGPKSYDANNLNGLMLSTVRINTDLTLAKCYGPALRALGITEGELVHSDASQYDETREWSKAIHADPAKVDGLIWRSKQGDGHAFMLFGDRVQESDLGIVNSEILVESEEGVNAINELADEMNLVLHKNPLFED</sequence>
<name>A0ABX7QY97_9GAMM</name>
<dbReference type="Proteomes" id="UP000663207">
    <property type="component" value="Chromosome"/>
</dbReference>
<dbReference type="Pfam" id="PF08808">
    <property type="entry name" value="RES"/>
    <property type="match status" value="1"/>
</dbReference>
<proteinExistence type="predicted"/>
<dbReference type="InterPro" id="IPR014914">
    <property type="entry name" value="RES_dom"/>
</dbReference>
<keyword evidence="3" id="KW-1185">Reference proteome</keyword>
<evidence type="ECO:0000313" key="2">
    <source>
        <dbReference type="EMBL" id="QSX35588.1"/>
    </source>
</evidence>
<feature type="domain" description="RES" evidence="1">
    <location>
        <begin position="27"/>
        <end position="170"/>
    </location>
</feature>
<organism evidence="2 3">
    <name type="scientific">Shewanella sedimentimangrovi</name>
    <dbReference type="NCBI Taxonomy" id="2814293"/>
    <lineage>
        <taxon>Bacteria</taxon>
        <taxon>Pseudomonadati</taxon>
        <taxon>Pseudomonadota</taxon>
        <taxon>Gammaproteobacteria</taxon>
        <taxon>Alteromonadales</taxon>
        <taxon>Shewanellaceae</taxon>
        <taxon>Shewanella</taxon>
    </lineage>
</organism>
<protein>
    <submittedName>
        <fullName evidence="2">RES family NAD+ phosphorylase</fullName>
    </submittedName>
</protein>
<evidence type="ECO:0000313" key="3">
    <source>
        <dbReference type="Proteomes" id="UP000663207"/>
    </source>
</evidence>
<dbReference type="EMBL" id="CP071502">
    <property type="protein sequence ID" value="QSX35588.1"/>
    <property type="molecule type" value="Genomic_DNA"/>
</dbReference>
<reference evidence="2 3" key="1">
    <citation type="submission" date="2021-03" db="EMBL/GenBank/DDBJ databases">
        <title>Novel species identification of genus Shewanella.</title>
        <authorList>
            <person name="Liu G."/>
            <person name="Zhang Q."/>
        </authorList>
    </citation>
    <scope>NUCLEOTIDE SEQUENCE [LARGE SCALE GENOMIC DNA]</scope>
    <source>
        <strain evidence="2 3">FJAT-52962</strain>
    </source>
</reference>
<accession>A0ABX7QY97</accession>
<evidence type="ECO:0000259" key="1">
    <source>
        <dbReference type="SMART" id="SM00953"/>
    </source>
</evidence>
<gene>
    <name evidence="2" type="ORF">JYB85_09275</name>
</gene>
<dbReference type="SMART" id="SM00953">
    <property type="entry name" value="RES"/>
    <property type="match status" value="1"/>
</dbReference>
<dbReference type="RefSeq" id="WP_207379088.1">
    <property type="nucleotide sequence ID" value="NZ_CP071502.1"/>
</dbReference>